<dbReference type="AlphaFoldDB" id="A0A1S7LM10"/>
<dbReference type="InterPro" id="IPR036291">
    <property type="entry name" value="NAD(P)-bd_dom_sf"/>
</dbReference>
<dbReference type="InterPro" id="IPR002347">
    <property type="entry name" value="SDR_fam"/>
</dbReference>
<dbReference type="EMBL" id="LO017727">
    <property type="protein sequence ID" value="CRH07925.1"/>
    <property type="molecule type" value="Genomic_DNA"/>
</dbReference>
<evidence type="ECO:0000256" key="2">
    <source>
        <dbReference type="ARBA" id="ARBA00023002"/>
    </source>
</evidence>
<dbReference type="EC" id="1.1.1.100" evidence="3"/>
<dbReference type="SUPFAM" id="SSF51735">
    <property type="entry name" value="NAD(P)-binding Rossmann-fold domains"/>
    <property type="match status" value="1"/>
</dbReference>
<sequence>MQNLQGITALVTGAGRRLGRSIAQTLADAGASVAIHYGQTGDGAESLAEEIRGRGGQAEIFQADLADRQAVAALIPTITQQLGPLGILINSAAIFEKGDLTGNDWAQWQRHMAINLEAPVLLMQQFAQQWQVGEEASRPDGTGSIVNILDRRVLAPPTGHLAYNVAKSGLWTATRIAAAELAPQIRVNGVGPGPILPAESDNPQRFNQIVANTPMQRSGTPQEVAESVLFLVQHGYITGELICVDGGEHL</sequence>
<dbReference type="PRINTS" id="PR00081">
    <property type="entry name" value="GDHRDH"/>
</dbReference>
<evidence type="ECO:0000256" key="1">
    <source>
        <dbReference type="ARBA" id="ARBA00006484"/>
    </source>
</evidence>
<gene>
    <name evidence="3" type="ORF">MAGMO_3796</name>
</gene>
<keyword evidence="2 3" id="KW-0560">Oxidoreductase</keyword>
<reference evidence="3" key="1">
    <citation type="submission" date="2015-04" db="EMBL/GenBank/DDBJ databases">
        <authorList>
            <person name="Syromyatnikov M.Y."/>
            <person name="Popov V.N."/>
        </authorList>
    </citation>
    <scope>NUCLEOTIDE SEQUENCE</scope>
    <source>
        <strain evidence="3">MO-1</strain>
    </source>
</reference>
<proteinExistence type="inferred from homology"/>
<dbReference type="GO" id="GO:0004316">
    <property type="term" value="F:3-oxoacyl-[acyl-carrier-protein] reductase (NADPH) activity"/>
    <property type="evidence" value="ECO:0007669"/>
    <property type="project" value="UniProtKB-EC"/>
</dbReference>
<evidence type="ECO:0000313" key="3">
    <source>
        <dbReference type="EMBL" id="CRH07925.1"/>
    </source>
</evidence>
<dbReference type="PANTHER" id="PTHR43639:SF1">
    <property type="entry name" value="SHORT-CHAIN DEHYDROGENASE_REDUCTASE FAMILY PROTEIN"/>
    <property type="match status" value="1"/>
</dbReference>
<name>A0A1S7LM10_MAGMO</name>
<organism evidence="3">
    <name type="scientific">Magnetococcus massalia (strain MO-1)</name>
    <dbReference type="NCBI Taxonomy" id="451514"/>
    <lineage>
        <taxon>Bacteria</taxon>
        <taxon>Pseudomonadati</taxon>
        <taxon>Pseudomonadota</taxon>
        <taxon>Magnetococcia</taxon>
        <taxon>Magnetococcales</taxon>
        <taxon>Magnetococcaceae</taxon>
        <taxon>Magnetococcus</taxon>
    </lineage>
</organism>
<dbReference type="Gene3D" id="3.40.50.720">
    <property type="entry name" value="NAD(P)-binding Rossmann-like Domain"/>
    <property type="match status" value="1"/>
</dbReference>
<dbReference type="Pfam" id="PF13561">
    <property type="entry name" value="adh_short_C2"/>
    <property type="match status" value="1"/>
</dbReference>
<dbReference type="PANTHER" id="PTHR43639">
    <property type="entry name" value="OXIDOREDUCTASE, SHORT-CHAIN DEHYDROGENASE/REDUCTASE FAMILY (AFU_ORTHOLOGUE AFUA_5G02870)"/>
    <property type="match status" value="1"/>
</dbReference>
<protein>
    <submittedName>
        <fullName evidence="3">3-oxoacyl-[acyl-carrier-protein] reductase</fullName>
        <ecNumber evidence="3">1.1.1.100</ecNumber>
    </submittedName>
</protein>
<accession>A0A1S7LM10</accession>
<comment type="similarity">
    <text evidence="1">Belongs to the short-chain dehydrogenases/reductases (SDR) family.</text>
</comment>